<evidence type="ECO:0000256" key="1">
    <source>
        <dbReference type="ARBA" id="ARBA00004236"/>
    </source>
</evidence>
<organism evidence="7 8">
    <name type="scientific">Saltatorellus ferox</name>
    <dbReference type="NCBI Taxonomy" id="2528018"/>
    <lineage>
        <taxon>Bacteria</taxon>
        <taxon>Pseudomonadati</taxon>
        <taxon>Planctomycetota</taxon>
        <taxon>Planctomycetia</taxon>
        <taxon>Planctomycetia incertae sedis</taxon>
        <taxon>Saltatorellus</taxon>
    </lineage>
</organism>
<dbReference type="GO" id="GO:0005886">
    <property type="term" value="C:plasma membrane"/>
    <property type="evidence" value="ECO:0007669"/>
    <property type="project" value="UniProtKB-SubCell"/>
</dbReference>
<dbReference type="InterPro" id="IPR011050">
    <property type="entry name" value="Pectin_lyase_fold/virulence"/>
</dbReference>
<keyword evidence="2" id="KW-0472">Membrane</keyword>
<dbReference type="Pfam" id="PF24606">
    <property type="entry name" value="CEMIP_beta-hel"/>
    <property type="match status" value="1"/>
</dbReference>
<dbReference type="PROSITE" id="PS51484">
    <property type="entry name" value="G8"/>
    <property type="match status" value="1"/>
</dbReference>
<dbReference type="SUPFAM" id="SSF51126">
    <property type="entry name" value="Pectin lyase-like"/>
    <property type="match status" value="1"/>
</dbReference>
<protein>
    <submittedName>
        <fullName evidence="7">G8 domain protein</fullName>
    </submittedName>
</protein>
<feature type="signal peptide" evidence="5">
    <location>
        <begin position="1"/>
        <end position="29"/>
    </location>
</feature>
<feature type="chain" id="PRO_5022218804" evidence="5">
    <location>
        <begin position="30"/>
        <end position="812"/>
    </location>
</feature>
<keyword evidence="2" id="KW-1003">Cell membrane</keyword>
<dbReference type="InterPro" id="IPR052387">
    <property type="entry name" value="Fibrocystin"/>
</dbReference>
<dbReference type="InterPro" id="IPR012334">
    <property type="entry name" value="Pectin_lyas_fold"/>
</dbReference>
<evidence type="ECO:0000313" key="7">
    <source>
        <dbReference type="EMBL" id="QDV04801.1"/>
    </source>
</evidence>
<dbReference type="Gene3D" id="2.160.20.10">
    <property type="entry name" value="Single-stranded right-handed beta-helix, Pectin lyase-like"/>
    <property type="match status" value="1"/>
</dbReference>
<dbReference type="AlphaFoldDB" id="A0A518EL75"/>
<evidence type="ECO:0000256" key="2">
    <source>
        <dbReference type="ARBA" id="ARBA00022475"/>
    </source>
</evidence>
<evidence type="ECO:0000313" key="8">
    <source>
        <dbReference type="Proteomes" id="UP000320390"/>
    </source>
</evidence>
<dbReference type="EMBL" id="CP036434">
    <property type="protein sequence ID" value="QDV04801.1"/>
    <property type="molecule type" value="Genomic_DNA"/>
</dbReference>
<dbReference type="PANTHER" id="PTHR46769:SF2">
    <property type="entry name" value="FIBROCYSTIN-L ISOFORM 2 PRECURSOR-RELATED"/>
    <property type="match status" value="1"/>
</dbReference>
<proteinExistence type="predicted"/>
<accession>A0A518EL75</accession>
<evidence type="ECO:0000256" key="3">
    <source>
        <dbReference type="ARBA" id="ARBA00022729"/>
    </source>
</evidence>
<keyword evidence="8" id="KW-1185">Reference proteome</keyword>
<comment type="subcellular location">
    <subcellularLocation>
        <location evidence="1">Cell membrane</location>
    </subcellularLocation>
</comment>
<dbReference type="InterPro" id="IPR019316">
    <property type="entry name" value="G8_domain"/>
</dbReference>
<dbReference type="SMART" id="SM01225">
    <property type="entry name" value="G8"/>
    <property type="match status" value="1"/>
</dbReference>
<name>A0A518EL75_9BACT</name>
<dbReference type="PANTHER" id="PTHR46769">
    <property type="entry name" value="POLYCYSTIC KIDNEY AND HEPATIC DISEASE 1 (AUTOSOMAL RECESSIVE)-LIKE 1"/>
    <property type="match status" value="1"/>
</dbReference>
<reference evidence="7 8" key="1">
    <citation type="submission" date="2019-02" db="EMBL/GenBank/DDBJ databases">
        <title>Deep-cultivation of Planctomycetes and their phenomic and genomic characterization uncovers novel biology.</title>
        <authorList>
            <person name="Wiegand S."/>
            <person name="Jogler M."/>
            <person name="Boedeker C."/>
            <person name="Pinto D."/>
            <person name="Vollmers J."/>
            <person name="Rivas-Marin E."/>
            <person name="Kohn T."/>
            <person name="Peeters S.H."/>
            <person name="Heuer A."/>
            <person name="Rast P."/>
            <person name="Oberbeckmann S."/>
            <person name="Bunk B."/>
            <person name="Jeske O."/>
            <person name="Meyerdierks A."/>
            <person name="Storesund J.E."/>
            <person name="Kallscheuer N."/>
            <person name="Luecker S."/>
            <person name="Lage O.M."/>
            <person name="Pohl T."/>
            <person name="Merkel B.J."/>
            <person name="Hornburger P."/>
            <person name="Mueller R.-W."/>
            <person name="Bruemmer F."/>
            <person name="Labrenz M."/>
            <person name="Spormann A.M."/>
            <person name="Op den Camp H."/>
            <person name="Overmann J."/>
            <person name="Amann R."/>
            <person name="Jetten M.S.M."/>
            <person name="Mascher T."/>
            <person name="Medema M.H."/>
            <person name="Devos D.P."/>
            <person name="Kaster A.-K."/>
            <person name="Ovreas L."/>
            <person name="Rohde M."/>
            <person name="Galperin M.Y."/>
            <person name="Jogler C."/>
        </authorList>
    </citation>
    <scope>NUCLEOTIDE SEQUENCE [LARGE SCALE GENOMIC DNA]</scope>
    <source>
        <strain evidence="7 8">Poly30</strain>
    </source>
</reference>
<keyword evidence="4" id="KW-0325">Glycoprotein</keyword>
<dbReference type="OrthoDB" id="227223at2"/>
<keyword evidence="3 5" id="KW-0732">Signal</keyword>
<evidence type="ECO:0000259" key="6">
    <source>
        <dbReference type="PROSITE" id="PS51484"/>
    </source>
</evidence>
<evidence type="ECO:0000256" key="4">
    <source>
        <dbReference type="ARBA" id="ARBA00023180"/>
    </source>
</evidence>
<gene>
    <name evidence="7" type="ORF">Poly30_02940</name>
</gene>
<feature type="domain" description="G8" evidence="6">
    <location>
        <begin position="55"/>
        <end position="170"/>
    </location>
</feature>
<dbReference type="Proteomes" id="UP000320390">
    <property type="component" value="Chromosome"/>
</dbReference>
<dbReference type="InterPro" id="IPR055401">
    <property type="entry name" value="CEMIP_beta-hel_dom"/>
</dbReference>
<dbReference type="Pfam" id="PF10162">
    <property type="entry name" value="G8"/>
    <property type="match status" value="1"/>
</dbReference>
<sequence precursor="true">MALPFRMFTLLRSCLAAWLLFQAAPLVSASLALPLPDVRVPHGSANGPVLWSDPATWGGAPPEYGDSVHVPAGVELVLDLTPRPLAELRVMGHLSVGDAPVRLGVDHVVVMGVFEVGTAADPCTQPVGIVLSDRFLGQGHPNARLLEVMPGGVLDMHGEPRSASWLQLAASAQAGSSSIRLESPVDWQVRDRIVIASTDFDLEQAEERTVLSVSPDRTRLTLDRPLDFLHWGRVETLGVDERAEVALVNRNVKISGANGAGGHLRFMSAGGNSRVRMSWVEIEGLGVPGEMGSYPVHFHHFGNGLGSYVDSLSVHHSLNRAITLHATRDVLVRNCLAYETLGHAYFLEDGTERNNRLEGNLGLSTRAPAQAQQILSSDATPSTFWVPSTGNVLEGNVAAGSEGHGFWYKIGQTGHLLDAPTFRKNVAHSNGLHGFYKHDYWAVGSPLPTREFVGFTAYKNRGVGLYYRTADMTAVWRDAHLADNATAVFFGSTGTQIDGQNRTALVDSYVVGNSDNIGTPVSPGEIELGRSLPSPSHPKMELLGHELYEGHIESRGTTYANFMRAPVAGSFREAAAFGHVRGANRWAFDPRLRVSGLRLIQAQPLFLTPTPFMESGKASFVLHDVDGSLTGMPGHIVAAATDLITPANGANYHPAWNAQLLPPSTRLANLRFTDRGNSGVESVTFVSETRDAELIVGSANESYFPTSVLVPDDYTLGIRSSSAPRDFRLELLFGYPGDSTIVTLRYAAPGPQTVRVDGMTGTSLGSRAALAASQGSGFAYDPLREVLHVKLELGGTGGTMMDGLGTRVDVMP</sequence>
<evidence type="ECO:0000256" key="5">
    <source>
        <dbReference type="SAM" id="SignalP"/>
    </source>
</evidence>